<sequence>MSGPKPPGWEPDEPDSDSEFDHEPISGGEPGADLAEHDDELPAGGELEPFADSGAIPAADQTGETDAYSRAYSAPESEHFISGAYVPADLRLYDYESYEDASDDDDDDDGTPRWPWVVGVAAIVAAIALVVSVSLLFARTDTNQLANPGTSTSSTPPVQDEITTTKPPPPPPPTTEPPPPPPTATETQTVTVTPPPPAPPPPPTTPAGPRQVTYSVTGTKAPGDIISVTYVDASGRSRTQHNVYIPWSMTVTPISQSDVGSVQASSLFRVSRLNCSITTSDGTVLSSNNTDQPQTSC</sequence>
<keyword evidence="3" id="KW-1003">Cell membrane</keyword>
<accession>A0A1X1UGQ5</accession>
<dbReference type="AlphaFoldDB" id="A0A1X1UGQ5"/>
<organism evidence="10 11">
    <name type="scientific">Mycobacterium florentinum</name>
    <dbReference type="NCBI Taxonomy" id="292462"/>
    <lineage>
        <taxon>Bacteria</taxon>
        <taxon>Bacillati</taxon>
        <taxon>Actinomycetota</taxon>
        <taxon>Actinomycetes</taxon>
        <taxon>Mycobacteriales</taxon>
        <taxon>Mycobacteriaceae</taxon>
        <taxon>Mycobacterium</taxon>
        <taxon>Mycobacterium simiae complex</taxon>
    </lineage>
</organism>
<dbReference type="Gene3D" id="2.60.40.2880">
    <property type="entry name" value="MmpS1-5, C-terminal soluble domain"/>
    <property type="match status" value="1"/>
</dbReference>
<keyword evidence="4 9" id="KW-0812">Transmembrane</keyword>
<dbReference type="FunFam" id="2.60.40.2880:FF:000001">
    <property type="entry name" value="Conserved membrane protein MmpS3"/>
    <property type="match status" value="1"/>
</dbReference>
<dbReference type="OrthoDB" id="4761962at2"/>
<feature type="transmembrane region" description="Helical" evidence="9">
    <location>
        <begin position="114"/>
        <end position="138"/>
    </location>
</feature>
<evidence type="ECO:0000256" key="1">
    <source>
        <dbReference type="ARBA" id="ARBA00004162"/>
    </source>
</evidence>
<gene>
    <name evidence="10" type="ORF">AWC05_12760</name>
</gene>
<comment type="caution">
    <text evidence="10">The sequence shown here is derived from an EMBL/GenBank/DDBJ whole genome shotgun (WGS) entry which is preliminary data.</text>
</comment>
<evidence type="ECO:0000313" key="10">
    <source>
        <dbReference type="EMBL" id="ORV56010.1"/>
    </source>
</evidence>
<protein>
    <recommendedName>
        <fullName evidence="7">Probable transport accessory protein MmpS3</fullName>
    </recommendedName>
</protein>
<evidence type="ECO:0000256" key="5">
    <source>
        <dbReference type="ARBA" id="ARBA00022989"/>
    </source>
</evidence>
<evidence type="ECO:0000256" key="2">
    <source>
        <dbReference type="ARBA" id="ARBA00007531"/>
    </source>
</evidence>
<evidence type="ECO:0000313" key="11">
    <source>
        <dbReference type="Proteomes" id="UP000193010"/>
    </source>
</evidence>
<keyword evidence="6 9" id="KW-0472">Membrane</keyword>
<dbReference type="STRING" id="292462.AWC05_12760"/>
<dbReference type="InterPro" id="IPR008693">
    <property type="entry name" value="MmpS"/>
</dbReference>
<feature type="compositionally biased region" description="Pro residues" evidence="8">
    <location>
        <begin position="166"/>
        <end position="183"/>
    </location>
</feature>
<keyword evidence="11" id="KW-1185">Reference proteome</keyword>
<proteinExistence type="inferred from homology"/>
<feature type="region of interest" description="Disordered" evidence="8">
    <location>
        <begin position="1"/>
        <end position="80"/>
    </location>
</feature>
<feature type="region of interest" description="Disordered" evidence="8">
    <location>
        <begin position="143"/>
        <end position="211"/>
    </location>
</feature>
<keyword evidence="5 9" id="KW-1133">Transmembrane helix</keyword>
<feature type="compositionally biased region" description="Pro residues" evidence="8">
    <location>
        <begin position="193"/>
        <end position="206"/>
    </location>
</feature>
<evidence type="ECO:0000256" key="6">
    <source>
        <dbReference type="ARBA" id="ARBA00023136"/>
    </source>
</evidence>
<reference evidence="10 11" key="1">
    <citation type="submission" date="2016-01" db="EMBL/GenBank/DDBJ databases">
        <title>The new phylogeny of the genus Mycobacterium.</title>
        <authorList>
            <person name="Tarcisio F."/>
            <person name="Conor M."/>
            <person name="Antonella G."/>
            <person name="Elisabetta G."/>
            <person name="Giulia F.S."/>
            <person name="Sara T."/>
            <person name="Anna F."/>
            <person name="Clotilde B."/>
            <person name="Roberto B."/>
            <person name="Veronica D.S."/>
            <person name="Fabio R."/>
            <person name="Monica P."/>
            <person name="Olivier J."/>
            <person name="Enrico T."/>
            <person name="Nicola S."/>
        </authorList>
    </citation>
    <scope>NUCLEOTIDE SEQUENCE [LARGE SCALE GENOMIC DNA]</scope>
    <source>
        <strain evidence="10 11">DSM 44852</strain>
    </source>
</reference>
<dbReference type="EMBL" id="LQOV01000006">
    <property type="protein sequence ID" value="ORV56010.1"/>
    <property type="molecule type" value="Genomic_DNA"/>
</dbReference>
<dbReference type="Pfam" id="PF05423">
    <property type="entry name" value="Mycobact_memb"/>
    <property type="match status" value="1"/>
</dbReference>
<dbReference type="InterPro" id="IPR038468">
    <property type="entry name" value="MmpS_C"/>
</dbReference>
<dbReference type="Proteomes" id="UP000193010">
    <property type="component" value="Unassembled WGS sequence"/>
</dbReference>
<evidence type="ECO:0000256" key="8">
    <source>
        <dbReference type="SAM" id="MobiDB-lite"/>
    </source>
</evidence>
<evidence type="ECO:0000256" key="4">
    <source>
        <dbReference type="ARBA" id="ARBA00022692"/>
    </source>
</evidence>
<comment type="similarity">
    <text evidence="2">Belongs to the MmpS family.</text>
</comment>
<dbReference type="GO" id="GO:0005886">
    <property type="term" value="C:plasma membrane"/>
    <property type="evidence" value="ECO:0007669"/>
    <property type="project" value="UniProtKB-SubCell"/>
</dbReference>
<evidence type="ECO:0000256" key="9">
    <source>
        <dbReference type="SAM" id="Phobius"/>
    </source>
</evidence>
<dbReference type="RefSeq" id="WP_085220488.1">
    <property type="nucleotide sequence ID" value="NZ_LQOV01000006.1"/>
</dbReference>
<evidence type="ECO:0000256" key="3">
    <source>
        <dbReference type="ARBA" id="ARBA00022475"/>
    </source>
</evidence>
<feature type="compositionally biased region" description="Polar residues" evidence="8">
    <location>
        <begin position="143"/>
        <end position="157"/>
    </location>
</feature>
<evidence type="ECO:0000256" key="7">
    <source>
        <dbReference type="ARBA" id="ARBA00070738"/>
    </source>
</evidence>
<name>A0A1X1UGQ5_MYCFL</name>
<comment type="subcellular location">
    <subcellularLocation>
        <location evidence="1">Cell membrane</location>
        <topology evidence="1">Single-pass membrane protein</topology>
    </subcellularLocation>
</comment>